<protein>
    <submittedName>
        <fullName evidence="3">Spore coat protein</fullName>
    </submittedName>
</protein>
<dbReference type="EMBL" id="LUKY01000033">
    <property type="protein sequence ID" value="OIZ94205.1"/>
    <property type="molecule type" value="Genomic_DNA"/>
</dbReference>
<keyword evidence="3" id="KW-0167">Capsid protein</keyword>
<feature type="domain" description="Spore coat protein U/FanG" evidence="2">
    <location>
        <begin position="26"/>
        <end position="158"/>
    </location>
</feature>
<dbReference type="Proteomes" id="UP000183924">
    <property type="component" value="Unassembled WGS sequence"/>
</dbReference>
<evidence type="ECO:0000259" key="2">
    <source>
        <dbReference type="Pfam" id="PF05229"/>
    </source>
</evidence>
<dbReference type="STRING" id="1225476.A1D18_04945"/>
<proteinExistence type="predicted"/>
<feature type="chain" id="PRO_5009649413" evidence="1">
    <location>
        <begin position="23"/>
        <end position="161"/>
    </location>
</feature>
<reference evidence="3 4" key="1">
    <citation type="submission" date="2016-03" db="EMBL/GenBank/DDBJ databases">
        <title>Comparative genomics of Rickettsiella.</title>
        <authorList>
            <person name="Chandler C."/>
            <person name="Wang Y."/>
        </authorList>
    </citation>
    <scope>NUCLEOTIDE SEQUENCE [LARGE SCALE GENOMIC DNA]</scope>
    <source>
        <strain evidence="3 4">RCFS May 2013</strain>
    </source>
</reference>
<dbReference type="PANTHER" id="PTHR37089">
    <property type="entry name" value="PROTEIN U-RELATED"/>
    <property type="match status" value="1"/>
</dbReference>
<accession>A0A1J8PGL0</accession>
<gene>
    <name evidence="3" type="ORF">A1D18_04945</name>
</gene>
<name>A0A1J8PGL0_9COXI</name>
<feature type="signal peptide" evidence="1">
    <location>
        <begin position="1"/>
        <end position="22"/>
    </location>
</feature>
<dbReference type="Pfam" id="PF05229">
    <property type="entry name" value="SCPU"/>
    <property type="match status" value="1"/>
</dbReference>
<dbReference type="InterPro" id="IPR053167">
    <property type="entry name" value="Spore_coat_component"/>
</dbReference>
<dbReference type="OrthoDB" id="129846at2"/>
<evidence type="ECO:0000313" key="3">
    <source>
        <dbReference type="EMBL" id="OIZ94205.1"/>
    </source>
</evidence>
<organism evidence="3 4">
    <name type="scientific">Candidatus Rickettsiella isopodorum</name>
    <dbReference type="NCBI Taxonomy" id="1225476"/>
    <lineage>
        <taxon>Bacteria</taxon>
        <taxon>Pseudomonadati</taxon>
        <taxon>Pseudomonadota</taxon>
        <taxon>Gammaproteobacteria</taxon>
        <taxon>Legionellales</taxon>
        <taxon>Coxiellaceae</taxon>
        <taxon>Rickettsiella</taxon>
    </lineage>
</organism>
<keyword evidence="3" id="KW-0946">Virion</keyword>
<keyword evidence="4" id="KW-1185">Reference proteome</keyword>
<evidence type="ECO:0000313" key="4">
    <source>
        <dbReference type="Proteomes" id="UP000183924"/>
    </source>
</evidence>
<dbReference type="SMART" id="SM00972">
    <property type="entry name" value="SCPU"/>
    <property type="match status" value="1"/>
</dbReference>
<keyword evidence="1" id="KW-0732">Signal</keyword>
<dbReference type="PANTHER" id="PTHR37089:SF4">
    <property type="entry name" value="EXPORTED PROTEIN"/>
    <property type="match status" value="1"/>
</dbReference>
<dbReference type="AlphaFoldDB" id="A0A1J8PGL0"/>
<sequence length="161" mass="16690">MFRAQTVFLVLLILFFNPVAFAATVTANLPVNATVNATCVFGNITSVNFGNYSGVQNDATGSIEVTCNNGTAYNIGLNAGTGSGATITNRVMTGTPSGTLTYQLYQNAGRTTNWGNTPPTDTVNLTGSGTAQLSTVYGRIPAGTVPPTGSYNDTVLITVTY</sequence>
<dbReference type="RefSeq" id="WP_071662700.1">
    <property type="nucleotide sequence ID" value="NZ_LUKY01000033.1"/>
</dbReference>
<evidence type="ECO:0000256" key="1">
    <source>
        <dbReference type="SAM" id="SignalP"/>
    </source>
</evidence>
<comment type="caution">
    <text evidence="3">The sequence shown here is derived from an EMBL/GenBank/DDBJ whole genome shotgun (WGS) entry which is preliminary data.</text>
</comment>
<dbReference type="InterPro" id="IPR007893">
    <property type="entry name" value="Spore_coat_U/FanG"/>
</dbReference>